<sequence length="251" mass="26578">MKHIYKLSLLVLAVFTFTGCAIDDDDPVVSNERDLVIGLNRTGIIAVPDDTTVYQLGINFTDVIPELSRLFYTVDGVEQALTLNTGTSTATIPITFAADENSHEVVLTGFTIINGAAQDINAVVSSSNSATIAKQGTFVATITWPGTSDLDVGLQPMTAAWGSTFAWIDTSLGVTNTEVLEGSPLPDGNYAIFFQYFGAAAPEAVTVEMLTAIGVLTTNINVTADGNAIWFTKSTDGDGNISYSIFTEDPA</sequence>
<feature type="chain" id="PRO_5045340334" description="DUF4397 domain-containing protein" evidence="1">
    <location>
        <begin position="22"/>
        <end position="251"/>
    </location>
</feature>
<feature type="signal peptide" evidence="1">
    <location>
        <begin position="1"/>
        <end position="21"/>
    </location>
</feature>
<proteinExistence type="predicted"/>
<evidence type="ECO:0008006" key="4">
    <source>
        <dbReference type="Google" id="ProtNLM"/>
    </source>
</evidence>
<name>A0ABW5LRN6_9FLAO</name>
<keyword evidence="3" id="KW-1185">Reference proteome</keyword>
<protein>
    <recommendedName>
        <fullName evidence="4">DUF4397 domain-containing protein</fullName>
    </recommendedName>
</protein>
<keyword evidence="1" id="KW-0732">Signal</keyword>
<organism evidence="2 3">
    <name type="scientific">Pseudotenacibaculum haliotis</name>
    <dbReference type="NCBI Taxonomy" id="1862138"/>
    <lineage>
        <taxon>Bacteria</taxon>
        <taxon>Pseudomonadati</taxon>
        <taxon>Bacteroidota</taxon>
        <taxon>Flavobacteriia</taxon>
        <taxon>Flavobacteriales</taxon>
        <taxon>Flavobacteriaceae</taxon>
        <taxon>Pseudotenacibaculum</taxon>
    </lineage>
</organism>
<evidence type="ECO:0000313" key="3">
    <source>
        <dbReference type="Proteomes" id="UP001597508"/>
    </source>
</evidence>
<dbReference type="Proteomes" id="UP001597508">
    <property type="component" value="Unassembled WGS sequence"/>
</dbReference>
<accession>A0ABW5LRN6</accession>
<evidence type="ECO:0000313" key="2">
    <source>
        <dbReference type="EMBL" id="MFD2566801.1"/>
    </source>
</evidence>
<reference evidence="3" key="1">
    <citation type="journal article" date="2019" name="Int. J. Syst. Evol. Microbiol.">
        <title>The Global Catalogue of Microorganisms (GCM) 10K type strain sequencing project: providing services to taxonomists for standard genome sequencing and annotation.</title>
        <authorList>
            <consortium name="The Broad Institute Genomics Platform"/>
            <consortium name="The Broad Institute Genome Sequencing Center for Infectious Disease"/>
            <person name="Wu L."/>
            <person name="Ma J."/>
        </authorList>
    </citation>
    <scope>NUCLEOTIDE SEQUENCE [LARGE SCALE GENOMIC DNA]</scope>
    <source>
        <strain evidence="3">KCTC 52127</strain>
    </source>
</reference>
<dbReference type="EMBL" id="JBHULH010000002">
    <property type="protein sequence ID" value="MFD2566801.1"/>
    <property type="molecule type" value="Genomic_DNA"/>
</dbReference>
<dbReference type="PROSITE" id="PS51257">
    <property type="entry name" value="PROKAR_LIPOPROTEIN"/>
    <property type="match status" value="1"/>
</dbReference>
<comment type="caution">
    <text evidence="2">The sequence shown here is derived from an EMBL/GenBank/DDBJ whole genome shotgun (WGS) entry which is preliminary data.</text>
</comment>
<gene>
    <name evidence="2" type="ORF">ACFSRZ_05430</name>
</gene>
<evidence type="ECO:0000256" key="1">
    <source>
        <dbReference type="SAM" id="SignalP"/>
    </source>
</evidence>
<dbReference type="RefSeq" id="WP_379665513.1">
    <property type="nucleotide sequence ID" value="NZ_JBHULH010000002.1"/>
</dbReference>